<organism evidence="2 3">
    <name type="scientific">Phytohabitans houttuyneae</name>
    <dbReference type="NCBI Taxonomy" id="1076126"/>
    <lineage>
        <taxon>Bacteria</taxon>
        <taxon>Bacillati</taxon>
        <taxon>Actinomycetota</taxon>
        <taxon>Actinomycetes</taxon>
        <taxon>Micromonosporales</taxon>
        <taxon>Micromonosporaceae</taxon>
    </lineage>
</organism>
<protein>
    <submittedName>
        <fullName evidence="2">Uncharacterized protein</fullName>
    </submittedName>
</protein>
<feature type="region of interest" description="Disordered" evidence="1">
    <location>
        <begin position="40"/>
        <end position="70"/>
    </location>
</feature>
<keyword evidence="3" id="KW-1185">Reference proteome</keyword>
<evidence type="ECO:0000313" key="3">
    <source>
        <dbReference type="Proteomes" id="UP000482800"/>
    </source>
</evidence>
<reference evidence="2 3" key="2">
    <citation type="submission" date="2020-03" db="EMBL/GenBank/DDBJ databases">
        <authorList>
            <person name="Ichikawa N."/>
            <person name="Kimura A."/>
            <person name="Kitahashi Y."/>
            <person name="Uohara A."/>
        </authorList>
    </citation>
    <scope>NUCLEOTIDE SEQUENCE [LARGE SCALE GENOMIC DNA]</scope>
    <source>
        <strain evidence="2 3">NBRC 108639</strain>
    </source>
</reference>
<evidence type="ECO:0000256" key="1">
    <source>
        <dbReference type="SAM" id="MobiDB-lite"/>
    </source>
</evidence>
<dbReference type="EMBL" id="BLPF01000003">
    <property type="protein sequence ID" value="GFJ84491.1"/>
    <property type="molecule type" value="Genomic_DNA"/>
</dbReference>
<comment type="caution">
    <text evidence="2">The sequence shown here is derived from an EMBL/GenBank/DDBJ whole genome shotgun (WGS) entry which is preliminary data.</text>
</comment>
<proteinExistence type="predicted"/>
<evidence type="ECO:0000313" key="2">
    <source>
        <dbReference type="EMBL" id="GFJ84491.1"/>
    </source>
</evidence>
<name>A0A6V8KQ35_9ACTN</name>
<dbReference type="Proteomes" id="UP000482800">
    <property type="component" value="Unassembled WGS sequence"/>
</dbReference>
<dbReference type="AlphaFoldDB" id="A0A6V8KQ35"/>
<accession>A0A6V8KQ35</accession>
<reference evidence="2 3" key="1">
    <citation type="submission" date="2020-03" db="EMBL/GenBank/DDBJ databases">
        <title>Whole genome shotgun sequence of Phytohabitans houttuyneae NBRC 108639.</title>
        <authorList>
            <person name="Komaki H."/>
            <person name="Tamura T."/>
        </authorList>
    </citation>
    <scope>NUCLEOTIDE SEQUENCE [LARGE SCALE GENOMIC DNA]</scope>
    <source>
        <strain evidence="2 3">NBRC 108639</strain>
    </source>
</reference>
<sequence>MCISLDLGSYARRMFNLREWKSRRAERRAAKVARLADPTARRVARDAERTADRARNINAPGPWTNGGTGA</sequence>
<feature type="compositionally biased region" description="Basic and acidic residues" evidence="1">
    <location>
        <begin position="40"/>
        <end position="55"/>
    </location>
</feature>
<gene>
    <name evidence="2" type="ORF">Phou_086710</name>
</gene>